<protein>
    <submittedName>
        <fullName evidence="2">Uncharacterized protein</fullName>
    </submittedName>
</protein>
<proteinExistence type="predicted"/>
<dbReference type="AlphaFoldDB" id="A0ABC8UK07"/>
<dbReference type="EMBL" id="CAUOFW020008024">
    <property type="protein sequence ID" value="CAK9181397.1"/>
    <property type="molecule type" value="Genomic_DNA"/>
</dbReference>
<feature type="compositionally biased region" description="Basic and acidic residues" evidence="1">
    <location>
        <begin position="62"/>
        <end position="72"/>
    </location>
</feature>
<dbReference type="Proteomes" id="UP001642360">
    <property type="component" value="Unassembled WGS sequence"/>
</dbReference>
<feature type="compositionally biased region" description="Basic and acidic residues" evidence="1">
    <location>
        <begin position="82"/>
        <end position="94"/>
    </location>
</feature>
<comment type="caution">
    <text evidence="2">The sequence shown here is derived from an EMBL/GenBank/DDBJ whole genome shotgun (WGS) entry which is preliminary data.</text>
</comment>
<keyword evidence="3" id="KW-1185">Reference proteome</keyword>
<accession>A0ABC8UK07</accession>
<reference evidence="2 3" key="1">
    <citation type="submission" date="2024-02" db="EMBL/GenBank/DDBJ databases">
        <authorList>
            <person name="Vignale AGUSTIN F."/>
            <person name="Sosa J E."/>
            <person name="Modenutti C."/>
        </authorList>
    </citation>
    <scope>NUCLEOTIDE SEQUENCE [LARGE SCALE GENOMIC DNA]</scope>
</reference>
<organism evidence="2 3">
    <name type="scientific">Ilex paraguariensis</name>
    <name type="common">yerba mate</name>
    <dbReference type="NCBI Taxonomy" id="185542"/>
    <lineage>
        <taxon>Eukaryota</taxon>
        <taxon>Viridiplantae</taxon>
        <taxon>Streptophyta</taxon>
        <taxon>Embryophyta</taxon>
        <taxon>Tracheophyta</taxon>
        <taxon>Spermatophyta</taxon>
        <taxon>Magnoliopsida</taxon>
        <taxon>eudicotyledons</taxon>
        <taxon>Gunneridae</taxon>
        <taxon>Pentapetalae</taxon>
        <taxon>asterids</taxon>
        <taxon>campanulids</taxon>
        <taxon>Aquifoliales</taxon>
        <taxon>Aquifoliaceae</taxon>
        <taxon>Ilex</taxon>
    </lineage>
</organism>
<evidence type="ECO:0000256" key="1">
    <source>
        <dbReference type="SAM" id="MobiDB-lite"/>
    </source>
</evidence>
<feature type="region of interest" description="Disordered" evidence="1">
    <location>
        <begin position="62"/>
        <end position="94"/>
    </location>
</feature>
<evidence type="ECO:0000313" key="2">
    <source>
        <dbReference type="EMBL" id="CAK9181397.1"/>
    </source>
</evidence>
<evidence type="ECO:0000313" key="3">
    <source>
        <dbReference type="Proteomes" id="UP001642360"/>
    </source>
</evidence>
<name>A0ABC8UK07_9AQUA</name>
<gene>
    <name evidence="2" type="ORF">ILEXP_LOCUS51451</name>
</gene>
<sequence length="94" mass="10576">MKTKPQAQALVISLSKNGAPEHSERSPKSISITSKFFSNFFSAALHEDREVSKMADQIARGEELERKAEKKSSQCLSPLRDSNAERTDHWSQNN</sequence>